<accession>A0ABR3IYX8</accession>
<dbReference type="EMBL" id="JASNQZ010000014">
    <property type="protein sequence ID" value="KAL0948577.1"/>
    <property type="molecule type" value="Genomic_DNA"/>
</dbReference>
<reference evidence="3" key="1">
    <citation type="submission" date="2024-06" db="EMBL/GenBank/DDBJ databases">
        <title>Multi-omics analyses provide insights into the biosynthesis of the anticancer antibiotic pleurotin in Hohenbuehelia grisea.</title>
        <authorList>
            <person name="Weaver J.A."/>
            <person name="Alberti F."/>
        </authorList>
    </citation>
    <scope>NUCLEOTIDE SEQUENCE [LARGE SCALE GENOMIC DNA]</scope>
    <source>
        <strain evidence="3">T-177</strain>
    </source>
</reference>
<sequence length="661" mass="74035">MSDSADNVAGYTQEDSPPARQDLEFWVNTPDFDSTCDRKAKERALASSHEGNLSDDARTLWSSSDSNTTADKDSHEVSKLEAQYYYYGLAPKGSHPRLIYRDSADVFEEPTGPETYVRQMRLLDVPGHHEFAKNGLWDETRIWIETFLIGQGIQVSSIDFVMFTWLEKLADRELESEDEGEDREDMKADEGQEEEDVDAVFAALTVSKHAKPPAEDGERVYSNATIWIGALPETLNGARAFELTTQLRAYLDGLHLTKRVDIAFRESVARSYFGKGPALYSPAETNDPLQAFIDNVSVVHSLPISGRNTTMQGTLGPFFQHGGELYALTCRHNLFIADDGNTEYRYNTSAPRRDVVVMGKPAFDSYVDSVQAHISTLNETAETLRVLIGTLTKRVQQQINLPKSQHRLDENEAELVKINRRIVESKQFYITLSRKWSKLSDRIIGHIVWAPPIAAGVGPHRFTQDLCVVKLYKPKFLAFMGNVLSLGPEISPEDFKRLMYERIDVPSEFKYPPHGLLHMRGMLTTNDVNNHNSLDEQGDRIRRVIKRGFTTNTTVGTLSRFISFVRKYNITGTLESLELAILPHENATGTYSQGGDSGAMSVSATGAYVGKVSGGTNKGTDGSDITYATLFEYDWELILQEFPGANLYWDDIPAFLAGMVD</sequence>
<organism evidence="2 3">
    <name type="scientific">Hohenbuehelia grisea</name>
    <dbReference type="NCBI Taxonomy" id="104357"/>
    <lineage>
        <taxon>Eukaryota</taxon>
        <taxon>Fungi</taxon>
        <taxon>Dikarya</taxon>
        <taxon>Basidiomycota</taxon>
        <taxon>Agaricomycotina</taxon>
        <taxon>Agaricomycetes</taxon>
        <taxon>Agaricomycetidae</taxon>
        <taxon>Agaricales</taxon>
        <taxon>Pleurotineae</taxon>
        <taxon>Pleurotaceae</taxon>
        <taxon>Hohenbuehelia</taxon>
    </lineage>
</organism>
<feature type="region of interest" description="Disordered" evidence="1">
    <location>
        <begin position="1"/>
        <end position="22"/>
    </location>
</feature>
<keyword evidence="3" id="KW-1185">Reference proteome</keyword>
<gene>
    <name evidence="2" type="ORF">HGRIS_011136</name>
</gene>
<dbReference type="Proteomes" id="UP001556367">
    <property type="component" value="Unassembled WGS sequence"/>
</dbReference>
<proteinExistence type="predicted"/>
<feature type="region of interest" description="Disordered" evidence="1">
    <location>
        <begin position="174"/>
        <end position="194"/>
    </location>
</feature>
<feature type="compositionally biased region" description="Acidic residues" evidence="1">
    <location>
        <begin position="174"/>
        <end position="183"/>
    </location>
</feature>
<protein>
    <submittedName>
        <fullName evidence="2">Uncharacterized protein</fullName>
    </submittedName>
</protein>
<evidence type="ECO:0000256" key="1">
    <source>
        <dbReference type="SAM" id="MobiDB-lite"/>
    </source>
</evidence>
<evidence type="ECO:0000313" key="3">
    <source>
        <dbReference type="Proteomes" id="UP001556367"/>
    </source>
</evidence>
<feature type="compositionally biased region" description="Polar residues" evidence="1">
    <location>
        <begin position="60"/>
        <end position="69"/>
    </location>
</feature>
<comment type="caution">
    <text evidence="2">The sequence shown here is derived from an EMBL/GenBank/DDBJ whole genome shotgun (WGS) entry which is preliminary data.</text>
</comment>
<feature type="region of interest" description="Disordered" evidence="1">
    <location>
        <begin position="43"/>
        <end position="74"/>
    </location>
</feature>
<evidence type="ECO:0000313" key="2">
    <source>
        <dbReference type="EMBL" id="KAL0948577.1"/>
    </source>
</evidence>
<name>A0ABR3IYX8_9AGAR</name>